<comment type="caution">
    <text evidence="1">The sequence shown here is derived from an EMBL/GenBank/DDBJ whole genome shotgun (WGS) entry which is preliminary data.</text>
</comment>
<dbReference type="Gene3D" id="3.20.20.140">
    <property type="entry name" value="Metal-dependent hydrolases"/>
    <property type="match status" value="1"/>
</dbReference>
<evidence type="ECO:0000313" key="2">
    <source>
        <dbReference type="Proteomes" id="UP000663868"/>
    </source>
</evidence>
<sequence length="646" mass="75797">MGMGNASFWIQSILTDQIKLPTQDEFIGNDHLRRQLGPLVWDTKYRRFRNPEEVEKYFDDLRSINDFDPEKIKMFFDELRSTNDLNPEIIKKYLGNRRSTSNFGREKIKKRFDDLRSMDDFDPEKIKIYFDYLRSMDDFDPSKCSYDDSFRSLTRHEFCKKMQHHKLKFKNKFSYDVVFSLDNLAKGLGLEENSPRDMIQGMVEEKLGIYRKSDWAERPFFDYWIIFNAREQKLEVVYGMKAEDLRMLIGGQKPIDQLTDPAQRDARAHIINAFSMMNADGSEPHSIDFHSFRGAFTPEFYPRRFALKDSIYAQRLDLLAYLLRHVLHRYATCSPPVKYCEFSVGCGDLSRPWVLDVLSMFSQVEQRSGKFKTLAQKQFPWLNITDFEKSVDYRFLAGFNRQISQISNAYGANEGNILLFEVPHYAIHIMFKEFYRSNNQKPTIIFAKQVQQLQKMKEENKGNPNFFNWVVGLDACGDELGHPYCPFIAYEFIEFVKEARRKNMNFGIRIHCAENVPFIRPELPGYRLFAAHILTSGKLFINAIPEQRTDAKQEEIEGIWLYAVCPHASVATSALNFIAKHIHKESFYIQPQFVKLRSLVIPFLPLRFGCPSDSNQKEVCQTDSDKRLVRRKGFNGPNSQKQRYIP</sequence>
<dbReference type="AlphaFoldDB" id="A0A819WCQ2"/>
<organism evidence="1 2">
    <name type="scientific">Adineta steineri</name>
    <dbReference type="NCBI Taxonomy" id="433720"/>
    <lineage>
        <taxon>Eukaryota</taxon>
        <taxon>Metazoa</taxon>
        <taxon>Spiralia</taxon>
        <taxon>Gnathifera</taxon>
        <taxon>Rotifera</taxon>
        <taxon>Eurotatoria</taxon>
        <taxon>Bdelloidea</taxon>
        <taxon>Adinetida</taxon>
        <taxon>Adinetidae</taxon>
        <taxon>Adineta</taxon>
    </lineage>
</organism>
<dbReference type="EMBL" id="CAJOBB010005239">
    <property type="protein sequence ID" value="CAF4121145.1"/>
    <property type="molecule type" value="Genomic_DNA"/>
</dbReference>
<dbReference type="Proteomes" id="UP000663868">
    <property type="component" value="Unassembled WGS sequence"/>
</dbReference>
<protein>
    <submittedName>
        <fullName evidence="1">Uncharacterized protein</fullName>
    </submittedName>
</protein>
<proteinExistence type="predicted"/>
<evidence type="ECO:0000313" key="1">
    <source>
        <dbReference type="EMBL" id="CAF4121145.1"/>
    </source>
</evidence>
<name>A0A819WCQ2_9BILA</name>
<gene>
    <name evidence="1" type="ORF">KXQ929_LOCUS35647</name>
</gene>
<accession>A0A819WCQ2</accession>
<reference evidence="1" key="1">
    <citation type="submission" date="2021-02" db="EMBL/GenBank/DDBJ databases">
        <authorList>
            <person name="Nowell W R."/>
        </authorList>
    </citation>
    <scope>NUCLEOTIDE SEQUENCE</scope>
</reference>